<dbReference type="EMBL" id="QOQW01000009">
    <property type="protein sequence ID" value="RCK80013.1"/>
    <property type="molecule type" value="Genomic_DNA"/>
</dbReference>
<keyword evidence="1" id="KW-0732">Signal</keyword>
<comment type="caution">
    <text evidence="2">The sequence shown here is derived from an EMBL/GenBank/DDBJ whole genome shotgun (WGS) entry which is preliminary data.</text>
</comment>
<evidence type="ECO:0000313" key="3">
    <source>
        <dbReference type="Proteomes" id="UP000252355"/>
    </source>
</evidence>
<accession>A0A367ZPI2</accession>
<evidence type="ECO:0000313" key="2">
    <source>
        <dbReference type="EMBL" id="RCK80013.1"/>
    </source>
</evidence>
<dbReference type="Proteomes" id="UP000252355">
    <property type="component" value="Unassembled WGS sequence"/>
</dbReference>
<feature type="chain" id="PRO_5016836661" evidence="1">
    <location>
        <begin position="30"/>
        <end position="252"/>
    </location>
</feature>
<organism evidence="2 3">
    <name type="scientific">Candidatus Ozemobacter sibiricus</name>
    <dbReference type="NCBI Taxonomy" id="2268124"/>
    <lineage>
        <taxon>Bacteria</taxon>
        <taxon>Candidatus Ozemobacteria</taxon>
        <taxon>Candidatus Ozemobacterales</taxon>
        <taxon>Candidatus Ozemobacteraceae</taxon>
        <taxon>Candidatus Ozemobacter</taxon>
    </lineage>
</organism>
<name>A0A367ZPI2_9BACT</name>
<reference evidence="2 3" key="1">
    <citation type="submission" date="2018-05" db="EMBL/GenBank/DDBJ databases">
        <title>A metagenomic window into the 2 km-deep terrestrial subsurface aquifer revealed taxonomically and functionally diverse microbial community comprising novel uncultured bacterial lineages.</title>
        <authorList>
            <person name="Kadnikov V.V."/>
            <person name="Mardanov A.V."/>
            <person name="Beletsky A.V."/>
            <person name="Banks D."/>
            <person name="Pimenov N.V."/>
            <person name="Frank Y.A."/>
            <person name="Karnachuk O.V."/>
            <person name="Ravin N.V."/>
        </authorList>
    </citation>
    <scope>NUCLEOTIDE SEQUENCE [LARGE SCALE GENOMIC DNA]</scope>
    <source>
        <strain evidence="2">BY5</strain>
    </source>
</reference>
<dbReference type="AlphaFoldDB" id="A0A367ZPI2"/>
<evidence type="ECO:0000256" key="1">
    <source>
        <dbReference type="SAM" id="SignalP"/>
    </source>
</evidence>
<gene>
    <name evidence="2" type="ORF">OZSIB_3882</name>
</gene>
<proteinExistence type="predicted"/>
<protein>
    <submittedName>
        <fullName evidence="2">Uncharacterized protein</fullName>
    </submittedName>
</protein>
<feature type="signal peptide" evidence="1">
    <location>
        <begin position="1"/>
        <end position="29"/>
    </location>
</feature>
<sequence length="252" mass="26636">MRKASQAAQSGGTALILLLGMMTASSQVAGCDDNLLRLLARSQKPTTLTTRIFDLAEAAARLAGALGTIETARPAGQAVWHAWTLLESAFTPFPAAASSSAFASLSGAVATLRTTLEQENLLAAHDLVKTVFYSSLACLPREDLPLFHRHLLEAALALQEIQALAVARQLADLGPALGRLLPILEKIPDLCSPPGKPTANHLILLGRRLLTASDSSTPSEDQLLMGISLMKDEFAVLLRTLANDLATPSSPQ</sequence>